<dbReference type="GO" id="GO:0003777">
    <property type="term" value="F:microtubule motor activity"/>
    <property type="evidence" value="ECO:0007669"/>
    <property type="project" value="InterPro"/>
</dbReference>
<comment type="caution">
    <text evidence="2">The sequence shown here is derived from an EMBL/GenBank/DDBJ whole genome shotgun (WGS) entry which is preliminary data.</text>
</comment>
<protein>
    <submittedName>
        <fullName evidence="2">Uncharacterized protein</fullName>
    </submittedName>
</protein>
<dbReference type="Proteomes" id="UP001044222">
    <property type="component" value="Chromosome 6"/>
</dbReference>
<organism evidence="2 3">
    <name type="scientific">Anguilla anguilla</name>
    <name type="common">European freshwater eel</name>
    <name type="synonym">Muraena anguilla</name>
    <dbReference type="NCBI Taxonomy" id="7936"/>
    <lineage>
        <taxon>Eukaryota</taxon>
        <taxon>Metazoa</taxon>
        <taxon>Chordata</taxon>
        <taxon>Craniata</taxon>
        <taxon>Vertebrata</taxon>
        <taxon>Euteleostomi</taxon>
        <taxon>Actinopterygii</taxon>
        <taxon>Neopterygii</taxon>
        <taxon>Teleostei</taxon>
        <taxon>Anguilliformes</taxon>
        <taxon>Anguillidae</taxon>
        <taxon>Anguilla</taxon>
    </lineage>
</organism>
<dbReference type="InterPro" id="IPR027640">
    <property type="entry name" value="Kinesin-like_fam"/>
</dbReference>
<feature type="coiled-coil region" evidence="1">
    <location>
        <begin position="16"/>
        <end position="43"/>
    </location>
</feature>
<evidence type="ECO:0000313" key="2">
    <source>
        <dbReference type="EMBL" id="KAG5846910.1"/>
    </source>
</evidence>
<name>A0A9D3MGN4_ANGAN</name>
<proteinExistence type="predicted"/>
<dbReference type="PANTHER" id="PTHR21608">
    <property type="entry name" value="KINESIN-LIKE PROTEIN CG14535"/>
    <property type="match status" value="1"/>
</dbReference>
<dbReference type="EMBL" id="JAFIRN010000006">
    <property type="protein sequence ID" value="KAG5846910.1"/>
    <property type="molecule type" value="Genomic_DNA"/>
</dbReference>
<dbReference type="GO" id="GO:0007018">
    <property type="term" value="P:microtubule-based movement"/>
    <property type="evidence" value="ECO:0007669"/>
    <property type="project" value="InterPro"/>
</dbReference>
<dbReference type="AlphaFoldDB" id="A0A9D3MGN4"/>
<evidence type="ECO:0000256" key="1">
    <source>
        <dbReference type="SAM" id="Coils"/>
    </source>
</evidence>
<dbReference type="PANTHER" id="PTHR21608:SF5">
    <property type="entry name" value="KINESIN FAMILY MEMBER 26AA"/>
    <property type="match status" value="1"/>
</dbReference>
<evidence type="ECO:0000313" key="3">
    <source>
        <dbReference type="Proteomes" id="UP001044222"/>
    </source>
</evidence>
<gene>
    <name evidence="2" type="ORF">ANANG_G00119980</name>
</gene>
<keyword evidence="1" id="KW-0175">Coiled coil</keyword>
<accession>A0A9D3MGN4</accession>
<reference evidence="2" key="1">
    <citation type="submission" date="2021-01" db="EMBL/GenBank/DDBJ databases">
        <title>A chromosome-scale assembly of European eel, Anguilla anguilla.</title>
        <authorList>
            <person name="Henkel C."/>
            <person name="Jong-Raadsen S.A."/>
            <person name="Dufour S."/>
            <person name="Weltzien F.-A."/>
            <person name="Palstra A.P."/>
            <person name="Pelster B."/>
            <person name="Spaink H.P."/>
            <person name="Van Den Thillart G.E."/>
            <person name="Jansen H."/>
            <person name="Zahm M."/>
            <person name="Klopp C."/>
            <person name="Cedric C."/>
            <person name="Louis A."/>
            <person name="Berthelot C."/>
            <person name="Parey E."/>
            <person name="Roest Crollius H."/>
            <person name="Montfort J."/>
            <person name="Robinson-Rechavi M."/>
            <person name="Bucao C."/>
            <person name="Bouchez O."/>
            <person name="Gislard M."/>
            <person name="Lluch J."/>
            <person name="Milhes M."/>
            <person name="Lampietro C."/>
            <person name="Lopez Roques C."/>
            <person name="Donnadieu C."/>
            <person name="Braasch I."/>
            <person name="Desvignes T."/>
            <person name="Postlethwait J."/>
            <person name="Bobe J."/>
            <person name="Guiguen Y."/>
            <person name="Dirks R."/>
        </authorList>
    </citation>
    <scope>NUCLEOTIDE SEQUENCE</scope>
    <source>
        <strain evidence="2">Tag_6206</strain>
        <tissue evidence="2">Liver</tissue>
    </source>
</reference>
<keyword evidence="3" id="KW-1185">Reference proteome</keyword>
<sequence>MLRKGLLYFNARLKMLERRQQQIRDLRVKHEKLKGELEDVKNKLMLDPQKWIGEFEVEPDLDEESQEYLEALAQVTGELEYCVNLCKSRVMMETCFDVEATSLPHGGPRELRV</sequence>